<name>A0AAV6X1E9_9LAMI</name>
<keyword evidence="2" id="KW-1185">Reference proteome</keyword>
<evidence type="ECO:0000313" key="2">
    <source>
        <dbReference type="Proteomes" id="UP000826271"/>
    </source>
</evidence>
<evidence type="ECO:0000313" key="1">
    <source>
        <dbReference type="EMBL" id="KAG8374502.1"/>
    </source>
</evidence>
<dbReference type="Proteomes" id="UP000826271">
    <property type="component" value="Unassembled WGS sequence"/>
</dbReference>
<organism evidence="1 2">
    <name type="scientific">Buddleja alternifolia</name>
    <dbReference type="NCBI Taxonomy" id="168488"/>
    <lineage>
        <taxon>Eukaryota</taxon>
        <taxon>Viridiplantae</taxon>
        <taxon>Streptophyta</taxon>
        <taxon>Embryophyta</taxon>
        <taxon>Tracheophyta</taxon>
        <taxon>Spermatophyta</taxon>
        <taxon>Magnoliopsida</taxon>
        <taxon>eudicotyledons</taxon>
        <taxon>Gunneridae</taxon>
        <taxon>Pentapetalae</taxon>
        <taxon>asterids</taxon>
        <taxon>lamiids</taxon>
        <taxon>Lamiales</taxon>
        <taxon>Scrophulariaceae</taxon>
        <taxon>Buddlejeae</taxon>
        <taxon>Buddleja</taxon>
    </lineage>
</organism>
<gene>
    <name evidence="1" type="ORF">BUALT_Bualt10G0001500</name>
</gene>
<comment type="caution">
    <text evidence="1">The sequence shown here is derived from an EMBL/GenBank/DDBJ whole genome shotgun (WGS) entry which is preliminary data.</text>
</comment>
<dbReference type="AlphaFoldDB" id="A0AAV6X1E9"/>
<accession>A0AAV6X1E9</accession>
<dbReference type="EMBL" id="WHWC01000010">
    <property type="protein sequence ID" value="KAG8374502.1"/>
    <property type="molecule type" value="Genomic_DNA"/>
</dbReference>
<proteinExistence type="predicted"/>
<reference evidence="1" key="1">
    <citation type="submission" date="2019-10" db="EMBL/GenBank/DDBJ databases">
        <authorList>
            <person name="Zhang R."/>
            <person name="Pan Y."/>
            <person name="Wang J."/>
            <person name="Ma R."/>
            <person name="Yu S."/>
        </authorList>
    </citation>
    <scope>NUCLEOTIDE SEQUENCE</scope>
    <source>
        <strain evidence="1">LA-IB0</strain>
        <tissue evidence="1">Leaf</tissue>
    </source>
</reference>
<sequence>MGFFNFFPLLFNSTERRRFSPPLSKKNCPLPLLRTVVPGHASPADSHVLLRNTRYAPLFAAPADICPFSCHALLLFFVG</sequence>
<protein>
    <submittedName>
        <fullName evidence="1">Uncharacterized protein</fullName>
    </submittedName>
</protein>